<reference evidence="2" key="2">
    <citation type="submission" date="2015-01" db="EMBL/GenBank/DDBJ databases">
        <title>Evolutionary Origins and Diversification of the Mycorrhizal Mutualists.</title>
        <authorList>
            <consortium name="DOE Joint Genome Institute"/>
            <consortium name="Mycorrhizal Genomics Consortium"/>
            <person name="Kohler A."/>
            <person name="Kuo A."/>
            <person name="Nagy L.G."/>
            <person name="Floudas D."/>
            <person name="Copeland A."/>
            <person name="Barry K.W."/>
            <person name="Cichocki N."/>
            <person name="Veneault-Fourrey C."/>
            <person name="LaButti K."/>
            <person name="Lindquist E.A."/>
            <person name="Lipzen A."/>
            <person name="Lundell T."/>
            <person name="Morin E."/>
            <person name="Murat C."/>
            <person name="Riley R."/>
            <person name="Ohm R."/>
            <person name="Sun H."/>
            <person name="Tunlid A."/>
            <person name="Henrissat B."/>
            <person name="Grigoriev I.V."/>
            <person name="Hibbett D.S."/>
            <person name="Martin F."/>
        </authorList>
    </citation>
    <scope>NUCLEOTIDE SEQUENCE [LARGE SCALE GENOMIC DNA]</scope>
    <source>
        <strain evidence="2">LaAM-08-1</strain>
    </source>
</reference>
<accession>A0A0C9WN62</accession>
<organism evidence="1 2">
    <name type="scientific">Laccaria amethystina LaAM-08-1</name>
    <dbReference type="NCBI Taxonomy" id="1095629"/>
    <lineage>
        <taxon>Eukaryota</taxon>
        <taxon>Fungi</taxon>
        <taxon>Dikarya</taxon>
        <taxon>Basidiomycota</taxon>
        <taxon>Agaricomycotina</taxon>
        <taxon>Agaricomycetes</taxon>
        <taxon>Agaricomycetidae</taxon>
        <taxon>Agaricales</taxon>
        <taxon>Agaricineae</taxon>
        <taxon>Hydnangiaceae</taxon>
        <taxon>Laccaria</taxon>
    </lineage>
</organism>
<reference evidence="1 2" key="1">
    <citation type="submission" date="2014-04" db="EMBL/GenBank/DDBJ databases">
        <authorList>
            <consortium name="DOE Joint Genome Institute"/>
            <person name="Kuo A."/>
            <person name="Kohler A."/>
            <person name="Nagy L.G."/>
            <person name="Floudas D."/>
            <person name="Copeland A."/>
            <person name="Barry K.W."/>
            <person name="Cichocki N."/>
            <person name="Veneault-Fourrey C."/>
            <person name="LaButti K."/>
            <person name="Lindquist E.A."/>
            <person name="Lipzen A."/>
            <person name="Lundell T."/>
            <person name="Morin E."/>
            <person name="Murat C."/>
            <person name="Sun H."/>
            <person name="Tunlid A."/>
            <person name="Henrissat B."/>
            <person name="Grigoriev I.V."/>
            <person name="Hibbett D.S."/>
            <person name="Martin F."/>
            <person name="Nordberg H.P."/>
            <person name="Cantor M.N."/>
            <person name="Hua S.X."/>
        </authorList>
    </citation>
    <scope>NUCLEOTIDE SEQUENCE [LARGE SCALE GENOMIC DNA]</scope>
    <source>
        <strain evidence="1 2">LaAM-08-1</strain>
    </source>
</reference>
<gene>
    <name evidence="1" type="ORF">K443DRAFT_685825</name>
</gene>
<dbReference type="EMBL" id="KN838980">
    <property type="protein sequence ID" value="KIJ91670.1"/>
    <property type="molecule type" value="Genomic_DNA"/>
</dbReference>
<name>A0A0C9WN62_9AGAR</name>
<keyword evidence="2" id="KW-1185">Reference proteome</keyword>
<evidence type="ECO:0000313" key="1">
    <source>
        <dbReference type="EMBL" id="KIJ91670.1"/>
    </source>
</evidence>
<dbReference type="HOGENOM" id="CLU_1547853_0_0_1"/>
<evidence type="ECO:0000313" key="2">
    <source>
        <dbReference type="Proteomes" id="UP000054477"/>
    </source>
</evidence>
<dbReference type="AlphaFoldDB" id="A0A0C9WN62"/>
<protein>
    <submittedName>
        <fullName evidence="1">Uncharacterized protein</fullName>
    </submittedName>
</protein>
<sequence>MSNTKIHTLSDLRKVQAREQEATGITAHRAPALPIVRVSDTPVTPPVVAPNGGSTRVSMMEGATNVTISAGAHLINASGPLRRRGKKIVTGAWPKDEEAPDEMIVESFKNATDVTIMADSMVENFAVGGGKARPGQKLQVLLGEGAENLRYNDGAYVVNSDNYTIDLEDSDSE</sequence>
<dbReference type="Proteomes" id="UP000054477">
    <property type="component" value="Unassembled WGS sequence"/>
</dbReference>
<proteinExistence type="predicted"/>